<dbReference type="PANTHER" id="PTHR35667:SF1">
    <property type="entry name" value="LEUKEMIA NUP98 FUSION PARTNER 1"/>
    <property type="match status" value="1"/>
</dbReference>
<dbReference type="Pfam" id="PF15419">
    <property type="entry name" value="LNP1"/>
    <property type="match status" value="1"/>
</dbReference>
<feature type="region of interest" description="Disordered" evidence="1">
    <location>
        <begin position="32"/>
        <end position="62"/>
    </location>
</feature>
<evidence type="ECO:0000313" key="3">
    <source>
        <dbReference type="Proteomes" id="UP001497482"/>
    </source>
</evidence>
<dbReference type="Proteomes" id="UP001497482">
    <property type="component" value="Chromosome 2"/>
</dbReference>
<evidence type="ECO:0000313" key="2">
    <source>
        <dbReference type="EMBL" id="CAL1593476.1"/>
    </source>
</evidence>
<feature type="region of interest" description="Disordered" evidence="1">
    <location>
        <begin position="169"/>
        <end position="216"/>
    </location>
</feature>
<evidence type="ECO:0008006" key="4">
    <source>
        <dbReference type="Google" id="ProtNLM"/>
    </source>
</evidence>
<keyword evidence="3" id="KW-1185">Reference proteome</keyword>
<dbReference type="InterPro" id="IPR013083">
    <property type="entry name" value="Znf_RING/FYVE/PHD"/>
</dbReference>
<dbReference type="CDD" id="cd16448">
    <property type="entry name" value="RING-H2"/>
    <property type="match status" value="1"/>
</dbReference>
<name>A0AAV2KTW5_KNICA</name>
<dbReference type="SUPFAM" id="SSF57850">
    <property type="entry name" value="RING/U-box"/>
    <property type="match status" value="1"/>
</dbReference>
<gene>
    <name evidence="2" type="ORF">KC01_LOCUS22580</name>
</gene>
<sequence length="216" mass="24979">MSLRLLPAITLDNDDDDDGNFTKWMSSYWGHEAQGSHSKDRKRSFRRPARSQTDRRGSLPTMSQLDTMSLNRLHAAAIAPGLSHVRTRDELEVRPHPRATRSSSDNCRPKSTVPEARISTIPEVTLEQRLRSITLNEENRLCLICHEVMQKNGEGTKELHCTHRFHKEAQRRSERCSEAGHKHTDQRRRSADAHLHNQDPQQEAPLHRQLSLRKHR</sequence>
<feature type="compositionally biased region" description="Basic residues" evidence="1">
    <location>
        <begin position="39"/>
        <end position="49"/>
    </location>
</feature>
<dbReference type="InterPro" id="IPR029280">
    <property type="entry name" value="LNP1"/>
</dbReference>
<dbReference type="Gene3D" id="3.30.40.10">
    <property type="entry name" value="Zinc/RING finger domain, C3HC4 (zinc finger)"/>
    <property type="match status" value="1"/>
</dbReference>
<feature type="compositionally biased region" description="Basic and acidic residues" evidence="1">
    <location>
        <begin position="169"/>
        <end position="197"/>
    </location>
</feature>
<evidence type="ECO:0000256" key="1">
    <source>
        <dbReference type="SAM" id="MobiDB-lite"/>
    </source>
</evidence>
<organism evidence="2 3">
    <name type="scientific">Knipowitschia caucasica</name>
    <name type="common">Caucasian dwarf goby</name>
    <name type="synonym">Pomatoschistus caucasicus</name>
    <dbReference type="NCBI Taxonomy" id="637954"/>
    <lineage>
        <taxon>Eukaryota</taxon>
        <taxon>Metazoa</taxon>
        <taxon>Chordata</taxon>
        <taxon>Craniata</taxon>
        <taxon>Vertebrata</taxon>
        <taxon>Euteleostomi</taxon>
        <taxon>Actinopterygii</taxon>
        <taxon>Neopterygii</taxon>
        <taxon>Teleostei</taxon>
        <taxon>Neoteleostei</taxon>
        <taxon>Acanthomorphata</taxon>
        <taxon>Gobiaria</taxon>
        <taxon>Gobiiformes</taxon>
        <taxon>Gobioidei</taxon>
        <taxon>Gobiidae</taxon>
        <taxon>Gobiinae</taxon>
        <taxon>Knipowitschia</taxon>
    </lineage>
</organism>
<dbReference type="PANTHER" id="PTHR35667">
    <property type="entry name" value="LEUKEMIA NUP98 FUSION PARTNER 1"/>
    <property type="match status" value="1"/>
</dbReference>
<dbReference type="AlphaFoldDB" id="A0AAV2KTW5"/>
<feature type="region of interest" description="Disordered" evidence="1">
    <location>
        <begin position="87"/>
        <end position="116"/>
    </location>
</feature>
<protein>
    <recommendedName>
        <fullName evidence="4">Leukemia NUP98 fusion partner 1</fullName>
    </recommendedName>
</protein>
<dbReference type="EMBL" id="OZ035824">
    <property type="protein sequence ID" value="CAL1593476.1"/>
    <property type="molecule type" value="Genomic_DNA"/>
</dbReference>
<accession>A0AAV2KTW5</accession>
<reference evidence="2 3" key="1">
    <citation type="submission" date="2024-04" db="EMBL/GenBank/DDBJ databases">
        <authorList>
            <person name="Waldvogel A.-M."/>
            <person name="Schoenle A."/>
        </authorList>
    </citation>
    <scope>NUCLEOTIDE SEQUENCE [LARGE SCALE GENOMIC DNA]</scope>
</reference>
<proteinExistence type="predicted"/>